<dbReference type="eggNOG" id="ENOG502TK71">
    <property type="taxonomic scope" value="Eukaryota"/>
</dbReference>
<dbReference type="OMA" id="KFERRQY"/>
<gene>
    <name evidence="1" type="ORF">CAEBREN_05783</name>
</gene>
<dbReference type="HOGENOM" id="CLU_1579877_0_0_1"/>
<organism evidence="2">
    <name type="scientific">Caenorhabditis brenneri</name>
    <name type="common">Nematode worm</name>
    <dbReference type="NCBI Taxonomy" id="135651"/>
    <lineage>
        <taxon>Eukaryota</taxon>
        <taxon>Metazoa</taxon>
        <taxon>Ecdysozoa</taxon>
        <taxon>Nematoda</taxon>
        <taxon>Chromadorea</taxon>
        <taxon>Rhabditida</taxon>
        <taxon>Rhabditina</taxon>
        <taxon>Rhabditomorpha</taxon>
        <taxon>Rhabditoidea</taxon>
        <taxon>Rhabditidae</taxon>
        <taxon>Peloderinae</taxon>
        <taxon>Caenorhabditis</taxon>
    </lineage>
</organism>
<evidence type="ECO:0000313" key="1">
    <source>
        <dbReference type="EMBL" id="EGT41806.1"/>
    </source>
</evidence>
<name>G0P0N9_CAEBE</name>
<sequence length="169" mass="20095">MLDGSESSKPFDIRRIIGEASFHFLQKCAPNCFQTVDLVILYSSLRLPIEELMELPSFQSAKLWRLQFKECDDFEACVAKKWIQLDVDVKSTMEFKYDEEYKTVDDFVKEMGAIDIIERTDILVRFKTRNQKKHMTMKRMHWVYETYLFTLAVISADLEEKNYESYIDL</sequence>
<dbReference type="OrthoDB" id="5784581at2759"/>
<dbReference type="InParanoid" id="G0P0N9"/>
<dbReference type="AlphaFoldDB" id="G0P0N9"/>
<keyword evidence="2" id="KW-1185">Reference proteome</keyword>
<protein>
    <recommendedName>
        <fullName evidence="3">F-box associated domain-containing protein</fullName>
    </recommendedName>
</protein>
<proteinExistence type="predicted"/>
<evidence type="ECO:0000313" key="2">
    <source>
        <dbReference type="Proteomes" id="UP000008068"/>
    </source>
</evidence>
<dbReference type="Proteomes" id="UP000008068">
    <property type="component" value="Unassembled WGS sequence"/>
</dbReference>
<accession>G0P0N9</accession>
<evidence type="ECO:0008006" key="3">
    <source>
        <dbReference type="Google" id="ProtNLM"/>
    </source>
</evidence>
<reference evidence="2" key="1">
    <citation type="submission" date="2011-07" db="EMBL/GenBank/DDBJ databases">
        <authorList>
            <consortium name="Caenorhabditis brenneri Sequencing and Analysis Consortium"/>
            <person name="Wilson R.K."/>
        </authorList>
    </citation>
    <scope>NUCLEOTIDE SEQUENCE [LARGE SCALE GENOMIC DNA]</scope>
    <source>
        <strain evidence="2">PB2801</strain>
    </source>
</reference>
<dbReference type="EMBL" id="GL380002">
    <property type="protein sequence ID" value="EGT41806.1"/>
    <property type="molecule type" value="Genomic_DNA"/>
</dbReference>